<dbReference type="FunFam" id="3.20.110.10:FF:000013">
    <property type="entry name" value="Uncharacterized protein"/>
    <property type="match status" value="1"/>
</dbReference>
<dbReference type="SMART" id="SM00872">
    <property type="entry name" value="Alpha-mann_mid"/>
    <property type="match status" value="1"/>
</dbReference>
<dbReference type="Proteomes" id="UP000683925">
    <property type="component" value="Unassembled WGS sequence"/>
</dbReference>
<feature type="chain" id="PRO_5035749560" description="Glycoside hydrolase family 38 central domain-containing protein" evidence="2">
    <location>
        <begin position="16"/>
        <end position="914"/>
    </location>
</feature>
<dbReference type="InterPro" id="IPR050843">
    <property type="entry name" value="Glycosyl_Hydrlase_38"/>
</dbReference>
<dbReference type="InterPro" id="IPR015341">
    <property type="entry name" value="Glyco_hydro_38_cen"/>
</dbReference>
<keyword evidence="5" id="KW-1185">Reference proteome</keyword>
<evidence type="ECO:0000313" key="4">
    <source>
        <dbReference type="EMBL" id="CAD8144203.1"/>
    </source>
</evidence>
<dbReference type="EMBL" id="CAJJDP010000016">
    <property type="protein sequence ID" value="CAD8144203.1"/>
    <property type="molecule type" value="Genomic_DNA"/>
</dbReference>
<organism evidence="4 5">
    <name type="scientific">Paramecium octaurelia</name>
    <dbReference type="NCBI Taxonomy" id="43137"/>
    <lineage>
        <taxon>Eukaryota</taxon>
        <taxon>Sar</taxon>
        <taxon>Alveolata</taxon>
        <taxon>Ciliophora</taxon>
        <taxon>Intramacronucleata</taxon>
        <taxon>Oligohymenophorea</taxon>
        <taxon>Peniculida</taxon>
        <taxon>Parameciidae</taxon>
        <taxon>Paramecium</taxon>
    </lineage>
</organism>
<comment type="caution">
    <text evidence="4">The sequence shown here is derived from an EMBL/GenBank/DDBJ whole genome shotgun (WGS) entry which is preliminary data.</text>
</comment>
<dbReference type="FunFam" id="1.20.1270.50:FF:000007">
    <property type="entry name" value="Cytosolic alpha-mannosidase"/>
    <property type="match status" value="1"/>
</dbReference>
<proteinExistence type="predicted"/>
<feature type="signal peptide" evidence="2">
    <location>
        <begin position="1"/>
        <end position="15"/>
    </location>
</feature>
<sequence>MFILLCLLHLQQAESKVIYFLPHSHDDVGWLDTVWNIYEQGPGVKNIISSYSTALLNDSERRFVQVETIYFKKWYEEQDIDTKQKIKQLIINGQLEFAAGGWSMNDEATTYYEDIIDSFTGGHTYLYEQFRIIPRVGWQIDPFGHSSTFAYISYMMGMDGQYFARIDQIDKSERLKNKTLEFIWNPKPGIELFCHINYRHYSSPPGFDFDPLRSSPEIQSNQINQKADQLLEYFEQQAAFYQGETIVHTLGDDNEWSSAESYFKNIEKVIVNINKRNGTSQIRFSTPHQYLKRLNQQQLSYSVKYDDFFPYSDNYQSYWTGYYTSRISFKGYVRQLSKEFQQIKTFLSKQISYNNIKDEDDLLQLLQNHNQNMGIVQHHDAITGTAKQFVNDDYIKLLQQSSTLLDQYMRKHVSILAEQELEYKNYEFHTCYYNKTISECKQLDVWLNSNKTVLLALLMNQNRIIKLPVPNLHYTVLDENNVSLNCTLLCDNQECVLYFIVDEDNIEETQFYKIIPSKDKHPPNTKRIEITLNDDTDLSKFLNPQTITTNYFKLTYAYYKSSSDYKQPSGAYIFRPDGQLNPYGSIIHSSIHYDDIVTELIIKRSDVITKIRKYQHLNDEYEIETFLNSVDFINRSGKEVVMLIDTGIQNNDIFYTDSNGLDLQKRVKNFRETFNLVSTEPVSQNYYPVTNMILLNQTNGQSVAVINDRSQGGTSLNQGQIELMIQRRIGTDDRRGVGEALKEDIEDPKCQQTNSCNKKKGISQTLFHQLIFFDNNQDPNKARKIQLREDMVGLKYFAEDFSSKFNIQKNKVIPQSYLDEIVVLDEDSISKIRIEPKQQYFIVRIHNLQEVGVIDFAFPKSVQYYQTSMNGLMTIEEWQSSKLNWQTLNKTKAQTQVNQFQVQPQFISTFIILR</sequence>
<dbReference type="GO" id="GO:0006013">
    <property type="term" value="P:mannose metabolic process"/>
    <property type="evidence" value="ECO:0007669"/>
    <property type="project" value="InterPro"/>
</dbReference>
<dbReference type="OrthoDB" id="441398at2759"/>
<name>A0A8S1SW09_PAROT</name>
<evidence type="ECO:0000256" key="2">
    <source>
        <dbReference type="SAM" id="SignalP"/>
    </source>
</evidence>
<evidence type="ECO:0000313" key="5">
    <source>
        <dbReference type="Proteomes" id="UP000683925"/>
    </source>
</evidence>
<gene>
    <name evidence="4" type="ORF">POCTA_138.1.T0160028</name>
</gene>
<keyword evidence="1" id="KW-1015">Disulfide bond</keyword>
<protein>
    <recommendedName>
        <fullName evidence="3">Glycoside hydrolase family 38 central domain-containing protein</fullName>
    </recommendedName>
</protein>
<dbReference type="Pfam" id="PF01074">
    <property type="entry name" value="Glyco_hydro_38N"/>
    <property type="match status" value="1"/>
</dbReference>
<dbReference type="InterPro" id="IPR000602">
    <property type="entry name" value="Glyco_hydro_38_N"/>
</dbReference>
<dbReference type="PANTHER" id="PTHR11607">
    <property type="entry name" value="ALPHA-MANNOSIDASE"/>
    <property type="match status" value="1"/>
</dbReference>
<dbReference type="Pfam" id="PF09261">
    <property type="entry name" value="Alpha-mann_mid"/>
    <property type="match status" value="1"/>
</dbReference>
<evidence type="ECO:0000256" key="1">
    <source>
        <dbReference type="ARBA" id="ARBA00023157"/>
    </source>
</evidence>
<dbReference type="AlphaFoldDB" id="A0A8S1SW09"/>
<reference evidence="4" key="1">
    <citation type="submission" date="2021-01" db="EMBL/GenBank/DDBJ databases">
        <authorList>
            <consortium name="Genoscope - CEA"/>
            <person name="William W."/>
        </authorList>
    </citation>
    <scope>NUCLEOTIDE SEQUENCE</scope>
</reference>
<keyword evidence="2" id="KW-0732">Signal</keyword>
<dbReference type="FunFam" id="2.70.98.30:FF:000011">
    <property type="entry name" value="Uncharacterized protein"/>
    <property type="match status" value="1"/>
</dbReference>
<dbReference type="OMA" id="NTDILCH"/>
<accession>A0A8S1SW09</accession>
<evidence type="ECO:0000259" key="3">
    <source>
        <dbReference type="SMART" id="SM00872"/>
    </source>
</evidence>
<dbReference type="Pfam" id="PF07748">
    <property type="entry name" value="Glyco_hydro_38C"/>
    <property type="match status" value="1"/>
</dbReference>
<dbReference type="InterPro" id="IPR011682">
    <property type="entry name" value="Glyco_hydro_38_C"/>
</dbReference>
<feature type="domain" description="Glycoside hydrolase family 38 central" evidence="3">
    <location>
        <begin position="317"/>
        <end position="398"/>
    </location>
</feature>
<dbReference type="GO" id="GO:0004559">
    <property type="term" value="F:alpha-mannosidase activity"/>
    <property type="evidence" value="ECO:0007669"/>
    <property type="project" value="InterPro"/>
</dbReference>
<dbReference type="PANTHER" id="PTHR11607:SF3">
    <property type="entry name" value="LYSOSOMAL ALPHA-MANNOSIDASE"/>
    <property type="match status" value="1"/>
</dbReference>